<organism evidence="2 3">
    <name type="scientific">Kaistella daneshvariae</name>
    <dbReference type="NCBI Taxonomy" id="2487074"/>
    <lineage>
        <taxon>Bacteria</taxon>
        <taxon>Pseudomonadati</taxon>
        <taxon>Bacteroidota</taxon>
        <taxon>Flavobacteriia</taxon>
        <taxon>Flavobacteriales</taxon>
        <taxon>Weeksellaceae</taxon>
        <taxon>Chryseobacterium group</taxon>
        <taxon>Kaistella</taxon>
    </lineage>
</organism>
<reference evidence="3" key="2">
    <citation type="submission" date="2018-11" db="EMBL/GenBank/DDBJ databases">
        <title>Proposal to divide the Flavobacteriaceae and reorganize its genera based on Amino Acid Identity values calculated from whole genome sequences.</title>
        <authorList>
            <person name="Nicholson A.C."/>
            <person name="Gulvik C.A."/>
            <person name="Whitney A.M."/>
            <person name="Humrighouse B.W."/>
            <person name="Bell M."/>
            <person name="Holmens B."/>
            <person name="Steigerwalt A."/>
            <person name="Villarma A."/>
            <person name="Sheth M."/>
            <person name="Batra D."/>
            <person name="Pryor J."/>
            <person name="Bernardet J.-F."/>
            <person name="Hugo C."/>
            <person name="Kampfer P."/>
            <person name="Newman J."/>
            <person name="Mcquiston J.R."/>
        </authorList>
    </citation>
    <scope>NUCLEOTIDE SEQUENCE [LARGE SCALE GENOMIC DNA]</scope>
    <source>
        <strain evidence="3">H3056</strain>
    </source>
</reference>
<sequence>MTAHEAQSFLENFLGAKAADFYVLPQSGSSRRNFIGTINDQKYVVTYNENIPENEAFFYFSSVFSELNLNTPKILKISEDRKLYIQEFVGQQTLSEIIAAEGQSQRVEKLVKNALSQLAKTQKKTQNALNFSKTFEYREYGELAITNDLFYFKSFIADVLELPYHKSSLLQEFKNLIRKIEKLEPRGIMIRDFQSRNIMVNENDEIYVIDYQSSMEGPLMYDVISFLFQAKANFSADFKQKMLDYYYSLWDDEKQVSELKNSLHYLQLIRFLQVLGAYGFRGLIQRKAHFLESLNQGILNLQNFSKSWEEMQNYPELLKLIQSLNAPETQLKINNILSNS</sequence>
<dbReference type="Pfam" id="PF01636">
    <property type="entry name" value="APH"/>
    <property type="match status" value="1"/>
</dbReference>
<accession>A0A3N0WRK5</accession>
<evidence type="ECO:0000259" key="1">
    <source>
        <dbReference type="Pfam" id="PF01636"/>
    </source>
</evidence>
<feature type="domain" description="Aminoglycoside phosphotransferase" evidence="1">
    <location>
        <begin position="26"/>
        <end position="247"/>
    </location>
</feature>
<reference evidence="3" key="1">
    <citation type="submission" date="2018-11" db="EMBL/GenBank/DDBJ databases">
        <title>Proposal to divide the Flavobacteriaceae and reorganize its genera based on Amino Acid Identity values calculated from whole genome sequences.</title>
        <authorList>
            <person name="Nicholson A.C."/>
            <person name="Gulvik C.A."/>
            <person name="Whitney A.M."/>
            <person name="Humrighouse B.W."/>
            <person name="Bell M."/>
            <person name="Holmes B."/>
            <person name="Steigerwalt A."/>
            <person name="Villarma A."/>
            <person name="Sheth M."/>
            <person name="Batra D."/>
            <person name="Pryor J."/>
            <person name="Bernardet J.-F."/>
            <person name="Hugo C."/>
            <person name="Kampfer P."/>
            <person name="Newman J."/>
            <person name="Mcquiston J.R."/>
        </authorList>
    </citation>
    <scope>NUCLEOTIDE SEQUENCE [LARGE SCALE GENOMIC DNA]</scope>
    <source>
        <strain evidence="3">H3056</strain>
    </source>
</reference>
<comment type="caution">
    <text evidence="2">The sequence shown here is derived from an EMBL/GenBank/DDBJ whole genome shotgun (WGS) entry which is preliminary data.</text>
</comment>
<dbReference type="Gene3D" id="3.90.1200.10">
    <property type="match status" value="1"/>
</dbReference>
<dbReference type="Proteomes" id="UP000270224">
    <property type="component" value="Unassembled WGS sequence"/>
</dbReference>
<keyword evidence="2" id="KW-0808">Transferase</keyword>
<name>A0A3N0WRK5_9FLAO</name>
<protein>
    <submittedName>
        <fullName evidence="2">Aminoglycoside phosphotransferase</fullName>
    </submittedName>
</protein>
<dbReference type="AlphaFoldDB" id="A0A3N0WRK5"/>
<dbReference type="InterPro" id="IPR011009">
    <property type="entry name" value="Kinase-like_dom_sf"/>
</dbReference>
<dbReference type="EMBL" id="RJUG01000004">
    <property type="protein sequence ID" value="ROI07714.1"/>
    <property type="molecule type" value="Genomic_DNA"/>
</dbReference>
<dbReference type="OrthoDB" id="9784461at2"/>
<dbReference type="RefSeq" id="WP_123266035.1">
    <property type="nucleotide sequence ID" value="NZ_RJUG01000004.1"/>
</dbReference>
<evidence type="ECO:0000313" key="3">
    <source>
        <dbReference type="Proteomes" id="UP000270224"/>
    </source>
</evidence>
<proteinExistence type="predicted"/>
<dbReference type="GO" id="GO:0016740">
    <property type="term" value="F:transferase activity"/>
    <property type="evidence" value="ECO:0007669"/>
    <property type="project" value="UniProtKB-KW"/>
</dbReference>
<gene>
    <name evidence="2" type="ORF">EGI11_08470</name>
</gene>
<dbReference type="InterPro" id="IPR002575">
    <property type="entry name" value="Aminoglycoside_PTrfase"/>
</dbReference>
<dbReference type="SUPFAM" id="SSF56112">
    <property type="entry name" value="Protein kinase-like (PK-like)"/>
    <property type="match status" value="1"/>
</dbReference>
<evidence type="ECO:0000313" key="2">
    <source>
        <dbReference type="EMBL" id="ROI07714.1"/>
    </source>
</evidence>